<organism evidence="1 2">
    <name type="scientific">Biomphalaria pfeifferi</name>
    <name type="common">Bloodfluke planorb</name>
    <name type="synonym">Freshwater snail</name>
    <dbReference type="NCBI Taxonomy" id="112525"/>
    <lineage>
        <taxon>Eukaryota</taxon>
        <taxon>Metazoa</taxon>
        <taxon>Spiralia</taxon>
        <taxon>Lophotrochozoa</taxon>
        <taxon>Mollusca</taxon>
        <taxon>Gastropoda</taxon>
        <taxon>Heterobranchia</taxon>
        <taxon>Euthyneura</taxon>
        <taxon>Panpulmonata</taxon>
        <taxon>Hygrophila</taxon>
        <taxon>Lymnaeoidea</taxon>
        <taxon>Planorbidae</taxon>
        <taxon>Biomphalaria</taxon>
    </lineage>
</organism>
<dbReference type="Gene3D" id="2.130.10.130">
    <property type="entry name" value="Integrin alpha, N-terminal"/>
    <property type="match status" value="1"/>
</dbReference>
<keyword evidence="2" id="KW-1185">Reference proteome</keyword>
<dbReference type="AlphaFoldDB" id="A0AAD8FP71"/>
<dbReference type="PANTHER" id="PTHR23220:SF122">
    <property type="entry name" value="INTEGRIN ALPHA-PS1"/>
    <property type="match status" value="1"/>
</dbReference>
<accession>A0AAD8FP71</accession>
<protein>
    <submittedName>
        <fullName evidence="1">Integrin alpha-9-like isoform X3</fullName>
    </submittedName>
</protein>
<dbReference type="Proteomes" id="UP001233172">
    <property type="component" value="Unassembled WGS sequence"/>
</dbReference>
<dbReference type="GO" id="GO:0033627">
    <property type="term" value="P:cell adhesion mediated by integrin"/>
    <property type="evidence" value="ECO:0007669"/>
    <property type="project" value="TreeGrafter"/>
</dbReference>
<keyword evidence="1" id="KW-0401">Integrin</keyword>
<evidence type="ECO:0000313" key="2">
    <source>
        <dbReference type="Proteomes" id="UP001233172"/>
    </source>
</evidence>
<dbReference type="InterPro" id="IPR028994">
    <property type="entry name" value="Integrin_alpha_N"/>
</dbReference>
<name>A0AAD8FP71_BIOPF</name>
<dbReference type="GO" id="GO:0005178">
    <property type="term" value="F:integrin binding"/>
    <property type="evidence" value="ECO:0007669"/>
    <property type="project" value="TreeGrafter"/>
</dbReference>
<proteinExistence type="predicted"/>
<gene>
    <name evidence="1" type="ORF">Bpfe_000546</name>
</gene>
<dbReference type="GO" id="GO:0009897">
    <property type="term" value="C:external side of plasma membrane"/>
    <property type="evidence" value="ECO:0007669"/>
    <property type="project" value="TreeGrafter"/>
</dbReference>
<sequence>MSFTTRFSFMFQVWFLLSGIFGELYTFNVNLDNVQILKDSNGSGNMFGYSAALYTSDDGGIDAMIGAPNRSTIRTEDRYAKGKVVIFKNILIETKRTEEEFYYKNTEDKTDSSDEGFGSTVVAADSTHALVCSPALKDSRNPTYTFTLGRCTLRGHQSNLDINPYYSSNRSDYHIKIGERHYLLNGLATLGFSADIDEKFIVIGAPGVLNFEGKHNITF</sequence>
<dbReference type="GO" id="GO:0007160">
    <property type="term" value="P:cell-matrix adhesion"/>
    <property type="evidence" value="ECO:0007669"/>
    <property type="project" value="TreeGrafter"/>
</dbReference>
<dbReference type="GO" id="GO:0007229">
    <property type="term" value="P:integrin-mediated signaling pathway"/>
    <property type="evidence" value="ECO:0007669"/>
    <property type="project" value="UniProtKB-KW"/>
</dbReference>
<dbReference type="PANTHER" id="PTHR23220">
    <property type="entry name" value="INTEGRIN ALPHA"/>
    <property type="match status" value="1"/>
</dbReference>
<reference evidence="1" key="2">
    <citation type="submission" date="2023-04" db="EMBL/GenBank/DDBJ databases">
        <authorList>
            <person name="Bu L."/>
            <person name="Lu L."/>
            <person name="Laidemitt M.R."/>
            <person name="Zhang S.M."/>
            <person name="Mutuku M."/>
            <person name="Mkoji G."/>
            <person name="Steinauer M."/>
            <person name="Loker E.S."/>
        </authorList>
    </citation>
    <scope>NUCLEOTIDE SEQUENCE</scope>
    <source>
        <strain evidence="1">KasaAsao</strain>
        <tissue evidence="1">Whole Snail</tissue>
    </source>
</reference>
<comment type="caution">
    <text evidence="1">The sequence shown here is derived from an EMBL/GenBank/DDBJ whole genome shotgun (WGS) entry which is preliminary data.</text>
</comment>
<dbReference type="EMBL" id="JASAOG010000001">
    <property type="protein sequence ID" value="KAK0070563.1"/>
    <property type="molecule type" value="Genomic_DNA"/>
</dbReference>
<dbReference type="GO" id="GO:0098609">
    <property type="term" value="P:cell-cell adhesion"/>
    <property type="evidence" value="ECO:0007669"/>
    <property type="project" value="TreeGrafter"/>
</dbReference>
<reference evidence="1" key="1">
    <citation type="journal article" date="2023" name="PLoS Negl. Trop. Dis.">
        <title>A genome sequence for Biomphalaria pfeifferi, the major vector snail for the human-infecting parasite Schistosoma mansoni.</title>
        <authorList>
            <person name="Bu L."/>
            <person name="Lu L."/>
            <person name="Laidemitt M.R."/>
            <person name="Zhang S.M."/>
            <person name="Mutuku M."/>
            <person name="Mkoji G."/>
            <person name="Steinauer M."/>
            <person name="Loker E.S."/>
        </authorList>
    </citation>
    <scope>NUCLEOTIDE SEQUENCE</scope>
    <source>
        <strain evidence="1">KasaAsao</strain>
    </source>
</reference>
<dbReference type="GO" id="GO:0008305">
    <property type="term" value="C:integrin complex"/>
    <property type="evidence" value="ECO:0007669"/>
    <property type="project" value="TreeGrafter"/>
</dbReference>
<evidence type="ECO:0000313" key="1">
    <source>
        <dbReference type="EMBL" id="KAK0070563.1"/>
    </source>
</evidence>